<protein>
    <submittedName>
        <fullName evidence="1">Uncharacterized protein</fullName>
    </submittedName>
</protein>
<dbReference type="AlphaFoldDB" id="A0A5E4MSC8"/>
<evidence type="ECO:0000313" key="2">
    <source>
        <dbReference type="Proteomes" id="UP000325440"/>
    </source>
</evidence>
<dbReference type="EMBL" id="CABPRJ010001105">
    <property type="protein sequence ID" value="VVC35198.1"/>
    <property type="molecule type" value="Genomic_DNA"/>
</dbReference>
<dbReference type="Proteomes" id="UP000325440">
    <property type="component" value="Unassembled WGS sequence"/>
</dbReference>
<gene>
    <name evidence="1" type="ORF">CINCED_3A004674</name>
</gene>
<dbReference type="OrthoDB" id="6630744at2759"/>
<name>A0A5E4MSC8_9HEMI</name>
<proteinExistence type="predicted"/>
<reference evidence="1 2" key="1">
    <citation type="submission" date="2019-08" db="EMBL/GenBank/DDBJ databases">
        <authorList>
            <person name="Alioto T."/>
            <person name="Alioto T."/>
            <person name="Gomez Garrido J."/>
        </authorList>
    </citation>
    <scope>NUCLEOTIDE SEQUENCE [LARGE SCALE GENOMIC DNA]</scope>
</reference>
<accession>A0A5E4MSC8</accession>
<feature type="non-terminal residue" evidence="1">
    <location>
        <position position="78"/>
    </location>
</feature>
<keyword evidence="2" id="KW-1185">Reference proteome</keyword>
<sequence length="78" mass="8623">MDAMGYMSTFLSIVQKSMDIDFEFQSAKSMYSQYCQENIFDVKSAIKPMSVVEDKQINTEAGSTSVSIGSSLLENTST</sequence>
<organism evidence="1 2">
    <name type="scientific">Cinara cedri</name>
    <dbReference type="NCBI Taxonomy" id="506608"/>
    <lineage>
        <taxon>Eukaryota</taxon>
        <taxon>Metazoa</taxon>
        <taxon>Ecdysozoa</taxon>
        <taxon>Arthropoda</taxon>
        <taxon>Hexapoda</taxon>
        <taxon>Insecta</taxon>
        <taxon>Pterygota</taxon>
        <taxon>Neoptera</taxon>
        <taxon>Paraneoptera</taxon>
        <taxon>Hemiptera</taxon>
        <taxon>Sternorrhyncha</taxon>
        <taxon>Aphidomorpha</taxon>
        <taxon>Aphidoidea</taxon>
        <taxon>Aphididae</taxon>
        <taxon>Lachninae</taxon>
        <taxon>Cinara</taxon>
    </lineage>
</organism>
<evidence type="ECO:0000313" key="1">
    <source>
        <dbReference type="EMBL" id="VVC35198.1"/>
    </source>
</evidence>